<dbReference type="EMBL" id="BFAD01000003">
    <property type="protein sequence ID" value="GBE80425.1"/>
    <property type="molecule type" value="Genomic_DNA"/>
</dbReference>
<name>A0A401GE75_9APHY</name>
<dbReference type="InParanoid" id="A0A401GE75"/>
<gene>
    <name evidence="3" type="ORF">SCP_0301400</name>
</gene>
<dbReference type="SMART" id="SM00355">
    <property type="entry name" value="ZnF_C2H2"/>
    <property type="match status" value="3"/>
</dbReference>
<feature type="domain" description="C2H2-type" evidence="2">
    <location>
        <begin position="103"/>
        <end position="126"/>
    </location>
</feature>
<accession>A0A401GE75</accession>
<dbReference type="RefSeq" id="XP_027611338.1">
    <property type="nucleotide sequence ID" value="XM_027755537.1"/>
</dbReference>
<evidence type="ECO:0000313" key="3">
    <source>
        <dbReference type="EMBL" id="GBE80425.1"/>
    </source>
</evidence>
<evidence type="ECO:0000259" key="2">
    <source>
        <dbReference type="PROSITE" id="PS00028"/>
    </source>
</evidence>
<comment type="caution">
    <text evidence="3">The sequence shown here is derived from an EMBL/GenBank/DDBJ whole genome shotgun (WGS) entry which is preliminary data.</text>
</comment>
<dbReference type="STRING" id="139825.A0A401GE75"/>
<dbReference type="Proteomes" id="UP000287166">
    <property type="component" value="Unassembled WGS sequence"/>
</dbReference>
<keyword evidence="4" id="KW-1185">Reference proteome</keyword>
<dbReference type="GeneID" id="38777342"/>
<evidence type="ECO:0000256" key="1">
    <source>
        <dbReference type="SAM" id="MobiDB-lite"/>
    </source>
</evidence>
<feature type="region of interest" description="Disordered" evidence="1">
    <location>
        <begin position="278"/>
        <end position="304"/>
    </location>
</feature>
<proteinExistence type="predicted"/>
<dbReference type="OrthoDB" id="2576496at2759"/>
<reference evidence="3 4" key="1">
    <citation type="journal article" date="2018" name="Sci. Rep.">
        <title>Genome sequence of the cauliflower mushroom Sparassis crispa (Hanabiratake) and its association with beneficial usage.</title>
        <authorList>
            <person name="Kiyama R."/>
            <person name="Furutani Y."/>
            <person name="Kawaguchi K."/>
            <person name="Nakanishi T."/>
        </authorList>
    </citation>
    <scope>NUCLEOTIDE SEQUENCE [LARGE SCALE GENOMIC DNA]</scope>
</reference>
<sequence>MRLISPSKIPPLAVVLSLESIIGITKEVVQPIPISCEWGICKAELNSWSALFHHMQLHLQAARNKDRGFECCFQKCTGRIQGTYSDLESHVELSHLVRVHLPCPVQGCSQVFARHGQVSIHFQEDHPHLIDKTVPFKSHVLKSMRQPSRIHIAQLAPIPSEMTELFHLLSYPVARACKRAQRLSQESRISRKWSRMMASQDTEDSADAQPFDNLTKFEPPANFNDFIVWRKPSEPAMQLSRPQFISVPSIPEVPPLLSMSYKAFFAKFKELEKAGLVDGTGEWPESDEGEDVILPGPGPQPEPS</sequence>
<organism evidence="3 4">
    <name type="scientific">Sparassis crispa</name>
    <dbReference type="NCBI Taxonomy" id="139825"/>
    <lineage>
        <taxon>Eukaryota</taxon>
        <taxon>Fungi</taxon>
        <taxon>Dikarya</taxon>
        <taxon>Basidiomycota</taxon>
        <taxon>Agaricomycotina</taxon>
        <taxon>Agaricomycetes</taxon>
        <taxon>Polyporales</taxon>
        <taxon>Sparassidaceae</taxon>
        <taxon>Sparassis</taxon>
    </lineage>
</organism>
<protein>
    <recommendedName>
        <fullName evidence="2">C2H2-type domain-containing protein</fullName>
    </recommendedName>
</protein>
<dbReference type="InterPro" id="IPR013087">
    <property type="entry name" value="Znf_C2H2_type"/>
</dbReference>
<feature type="domain" description="C2H2-type" evidence="2">
    <location>
        <begin position="36"/>
        <end position="58"/>
    </location>
</feature>
<dbReference type="PROSITE" id="PS00028">
    <property type="entry name" value="ZINC_FINGER_C2H2_1"/>
    <property type="match status" value="2"/>
</dbReference>
<dbReference type="AlphaFoldDB" id="A0A401GE75"/>
<evidence type="ECO:0000313" key="4">
    <source>
        <dbReference type="Proteomes" id="UP000287166"/>
    </source>
</evidence>